<dbReference type="Gene3D" id="3.90.850.10">
    <property type="entry name" value="Fumarylacetoacetase-like, C-terminal domain"/>
    <property type="match status" value="1"/>
</dbReference>
<dbReference type="KEGG" id="abac:LuPra_05473"/>
<keyword evidence="4" id="KW-0456">Lyase</keyword>
<dbReference type="FunFam" id="3.90.850.10:FF:000002">
    <property type="entry name" value="2-hydroxyhepta-2,4-diene-1,7-dioate isomerase"/>
    <property type="match status" value="1"/>
</dbReference>
<dbReference type="InterPro" id="IPR036663">
    <property type="entry name" value="Fumarylacetoacetase_C_sf"/>
</dbReference>
<dbReference type="PANTHER" id="PTHR11820">
    <property type="entry name" value="ACYLPYRUVASE"/>
    <property type="match status" value="1"/>
</dbReference>
<dbReference type="GO" id="GO:0019752">
    <property type="term" value="P:carboxylic acid metabolic process"/>
    <property type="evidence" value="ECO:0007669"/>
    <property type="project" value="UniProtKB-ARBA"/>
</dbReference>
<evidence type="ECO:0000313" key="4">
    <source>
        <dbReference type="EMBL" id="AMY12200.1"/>
    </source>
</evidence>
<dbReference type="GO" id="GO:0016853">
    <property type="term" value="F:isomerase activity"/>
    <property type="evidence" value="ECO:0007669"/>
    <property type="project" value="UniProtKB-ARBA"/>
</dbReference>
<name>A0A143PVX7_LUTPR</name>
<reference evidence="5" key="2">
    <citation type="submission" date="2016-04" db="EMBL/GenBank/DDBJ databases">
        <title>First Complete Genome Sequence of a Subdivision 6 Acidobacterium.</title>
        <authorList>
            <person name="Huang S."/>
            <person name="Vieira S."/>
            <person name="Bunk B."/>
            <person name="Riedel T."/>
            <person name="Sproeer C."/>
            <person name="Overmann J."/>
        </authorList>
    </citation>
    <scope>NUCLEOTIDE SEQUENCE [LARGE SCALE GENOMIC DNA]</scope>
    <source>
        <strain evidence="5">DSM 100886 HEG_-6_39</strain>
    </source>
</reference>
<evidence type="ECO:0000313" key="5">
    <source>
        <dbReference type="Proteomes" id="UP000076079"/>
    </source>
</evidence>
<accession>A0A143PVX7</accession>
<dbReference type="OrthoDB" id="9805307at2"/>
<feature type="domain" description="Fumarylacetoacetase-like C-terminal" evidence="3">
    <location>
        <begin position="50"/>
        <end position="245"/>
    </location>
</feature>
<reference evidence="4 5" key="1">
    <citation type="journal article" date="2016" name="Genome Announc.">
        <title>First Complete Genome Sequence of a Subdivision 6 Acidobacterium Strain.</title>
        <authorList>
            <person name="Huang S."/>
            <person name="Vieira S."/>
            <person name="Bunk B."/>
            <person name="Riedel T."/>
            <person name="Sproer C."/>
            <person name="Overmann J."/>
        </authorList>
    </citation>
    <scope>NUCLEOTIDE SEQUENCE [LARGE SCALE GENOMIC DNA]</scope>
    <source>
        <strain evidence="5">DSM 100886 HEG_-6_39</strain>
    </source>
</reference>
<dbReference type="EMBL" id="CP015136">
    <property type="protein sequence ID" value="AMY12200.1"/>
    <property type="molecule type" value="Genomic_DNA"/>
</dbReference>
<protein>
    <submittedName>
        <fullName evidence="4">Ureidoglycolate lyase</fullName>
        <ecNumber evidence="4">4.3.2.3</ecNumber>
    </submittedName>
</protein>
<sequence length="248" mass="26398">MANIYRTPIGYVVEDDGAHHALDGDPFGDWRRGVAVDAPTVVLAPVVPSKIVCIGLNYKDHAAEQGKPLPAEPLIFLKPSSAIVNPGEAIELPEGVGRVDYESEVAVVIGRRATKVSEADALSHVLGLTCMNDVTARDLQKKDGRYTRAKGFDTFAPLGPCITTGLSADDLEITGRLNGEVRQQSSTRELIFPVATLIAYISRIMTLLPGDIVSTGTPAGIGPLHPGDEFVVRVQGIGELRNPIVAGR</sequence>
<organism evidence="4 5">
    <name type="scientific">Luteitalea pratensis</name>
    <dbReference type="NCBI Taxonomy" id="1855912"/>
    <lineage>
        <taxon>Bacteria</taxon>
        <taxon>Pseudomonadati</taxon>
        <taxon>Acidobacteriota</taxon>
        <taxon>Vicinamibacteria</taxon>
        <taxon>Vicinamibacterales</taxon>
        <taxon>Vicinamibacteraceae</taxon>
        <taxon>Luteitalea</taxon>
    </lineage>
</organism>
<dbReference type="RefSeq" id="WP_110173676.1">
    <property type="nucleotide sequence ID" value="NZ_CP015136.1"/>
</dbReference>
<evidence type="ECO:0000259" key="3">
    <source>
        <dbReference type="Pfam" id="PF01557"/>
    </source>
</evidence>
<dbReference type="GO" id="GO:0018773">
    <property type="term" value="F:acetylpyruvate hydrolase activity"/>
    <property type="evidence" value="ECO:0007669"/>
    <property type="project" value="TreeGrafter"/>
</dbReference>
<dbReference type="Pfam" id="PF01557">
    <property type="entry name" value="FAA_hydrolase"/>
    <property type="match status" value="1"/>
</dbReference>
<proteinExistence type="inferred from homology"/>
<dbReference type="SUPFAM" id="SSF56529">
    <property type="entry name" value="FAH"/>
    <property type="match status" value="1"/>
</dbReference>
<dbReference type="GO" id="GO:0046872">
    <property type="term" value="F:metal ion binding"/>
    <property type="evidence" value="ECO:0007669"/>
    <property type="project" value="UniProtKB-KW"/>
</dbReference>
<evidence type="ECO:0000256" key="2">
    <source>
        <dbReference type="ARBA" id="ARBA00022723"/>
    </source>
</evidence>
<keyword evidence="2" id="KW-0479">Metal-binding</keyword>
<dbReference type="Proteomes" id="UP000076079">
    <property type="component" value="Chromosome"/>
</dbReference>
<dbReference type="PANTHER" id="PTHR11820:SF7">
    <property type="entry name" value="ACYLPYRUVASE FAHD1, MITOCHONDRIAL"/>
    <property type="match status" value="1"/>
</dbReference>
<comment type="similarity">
    <text evidence="1">Belongs to the FAH family.</text>
</comment>
<dbReference type="EC" id="4.3.2.3" evidence="4"/>
<dbReference type="AlphaFoldDB" id="A0A143PVX7"/>
<gene>
    <name evidence="4" type="ORF">LuPra_05473</name>
</gene>
<dbReference type="InterPro" id="IPR011234">
    <property type="entry name" value="Fumarylacetoacetase-like_C"/>
</dbReference>
<keyword evidence="5" id="KW-1185">Reference proteome</keyword>
<dbReference type="STRING" id="1855912.LuPra_05473"/>
<dbReference type="GO" id="GO:0050385">
    <property type="term" value="F:ureidoglycolate lyase activity"/>
    <property type="evidence" value="ECO:0007669"/>
    <property type="project" value="UniProtKB-EC"/>
</dbReference>
<evidence type="ECO:0000256" key="1">
    <source>
        <dbReference type="ARBA" id="ARBA00010211"/>
    </source>
</evidence>